<name>A0A7N0T5G8_KALFE</name>
<evidence type="ECO:0000256" key="1">
    <source>
        <dbReference type="SAM" id="MobiDB-lite"/>
    </source>
</evidence>
<feature type="region of interest" description="Disordered" evidence="1">
    <location>
        <begin position="138"/>
        <end position="160"/>
    </location>
</feature>
<accession>A0A7N0T5G8</accession>
<dbReference type="OMA" id="ARFWQPV"/>
<dbReference type="PANTHER" id="PTHR48223:SF1">
    <property type="entry name" value="ABC TRANSMEMBRANE TYPE-1 DOMAIN-CONTAINING PROTEIN"/>
    <property type="match status" value="1"/>
</dbReference>
<protein>
    <submittedName>
        <fullName evidence="2">Uncharacterized protein</fullName>
    </submittedName>
</protein>
<evidence type="ECO:0000313" key="3">
    <source>
        <dbReference type="Proteomes" id="UP000594263"/>
    </source>
</evidence>
<reference evidence="2" key="1">
    <citation type="submission" date="2021-01" db="UniProtKB">
        <authorList>
            <consortium name="EnsemblPlants"/>
        </authorList>
    </citation>
    <scope>IDENTIFICATION</scope>
</reference>
<organism evidence="2 3">
    <name type="scientific">Kalanchoe fedtschenkoi</name>
    <name type="common">Lavender scallops</name>
    <name type="synonym">South American air plant</name>
    <dbReference type="NCBI Taxonomy" id="63787"/>
    <lineage>
        <taxon>Eukaryota</taxon>
        <taxon>Viridiplantae</taxon>
        <taxon>Streptophyta</taxon>
        <taxon>Embryophyta</taxon>
        <taxon>Tracheophyta</taxon>
        <taxon>Spermatophyta</taxon>
        <taxon>Magnoliopsida</taxon>
        <taxon>eudicotyledons</taxon>
        <taxon>Gunneridae</taxon>
        <taxon>Pentapetalae</taxon>
        <taxon>Saxifragales</taxon>
        <taxon>Crassulaceae</taxon>
        <taxon>Kalanchoe</taxon>
    </lineage>
</organism>
<proteinExistence type="predicted"/>
<dbReference type="AlphaFoldDB" id="A0A7N0T5G8"/>
<dbReference type="PANTHER" id="PTHR48223">
    <property type="entry name" value="DEFECTIVE 2759, PUTATIVE ISOFORM 1-RELATED"/>
    <property type="match status" value="1"/>
</dbReference>
<sequence length="322" mass="36504">MVLGLTHPVSNPLCGLCCSPCSSSFLAFYRGTKLNKCLTLAHVRFHQSSELVSRQKQKPLIVSAYQGDGQNNEFGGGVSKSPKHSAEVSYMPKVFEDNSLAENGPFSCIPEAKEINERSKVIHNLFSKWLTILHNPSKPTETAEGASRSTEQMELSESSGTEFEIHKRGLDRVREVVSCYFSRLDITFKITLLIFIPCYVAIRVIYGVEVLKELTPLWILGPLIVALDIKMFQAVSQLYVFSFKQAEIAIRSIPSPEKLTQATRAYFSQKFAEMKSLDFKKVANLKVKEIPRLKEIISTLFFTYSWPLYWRTVRFLARSNLI</sequence>
<dbReference type="Gramene" id="Kaladp0024s0059.1.v1.1">
    <property type="protein sequence ID" value="Kaladp0024s0059.1.v1.1"/>
    <property type="gene ID" value="Kaladp0024s0059.v1.1"/>
</dbReference>
<dbReference type="Proteomes" id="UP000594263">
    <property type="component" value="Unplaced"/>
</dbReference>
<dbReference type="EnsemblPlants" id="Kaladp0024s0059.1.v1.1">
    <property type="protein sequence ID" value="Kaladp0024s0059.1.v1.1"/>
    <property type="gene ID" value="Kaladp0024s0059.v1.1"/>
</dbReference>
<feature type="compositionally biased region" description="Polar residues" evidence="1">
    <location>
        <begin position="147"/>
        <end position="160"/>
    </location>
</feature>
<keyword evidence="3" id="KW-1185">Reference proteome</keyword>
<evidence type="ECO:0000313" key="2">
    <source>
        <dbReference type="EnsemblPlants" id="Kaladp0024s0059.1.v1.1"/>
    </source>
</evidence>